<dbReference type="GO" id="GO:0043041">
    <property type="term" value="P:amino acid activation for nonribosomal peptide biosynthetic process"/>
    <property type="evidence" value="ECO:0007669"/>
    <property type="project" value="TreeGrafter"/>
</dbReference>
<dbReference type="FunFam" id="3.40.50.12780:FF:000014">
    <property type="entry name" value="Nonribosomal peptide synthetase 1"/>
    <property type="match status" value="1"/>
</dbReference>
<dbReference type="InterPro" id="IPR001242">
    <property type="entry name" value="Condensation_dom"/>
</dbReference>
<dbReference type="CDD" id="cd05918">
    <property type="entry name" value="A_NRPS_SidN3_like"/>
    <property type="match status" value="1"/>
</dbReference>
<dbReference type="PANTHER" id="PTHR45527:SF3">
    <property type="entry name" value="SIDEROPHORE SYNTHETASE (EUROFUNG)"/>
    <property type="match status" value="1"/>
</dbReference>
<dbReference type="PROSITE" id="PS00012">
    <property type="entry name" value="PHOSPHOPANTETHEINE"/>
    <property type="match status" value="1"/>
</dbReference>
<sequence>MKDLKSFLAPVESCVFPTSYNSNSRSNASDNPQLASLPLPRHLSLIAQERRESAETLVQLAWALVLRSYLCTNSACYGYHIPSDVGGEQIDIASRELNIICAVLDPASTLSSSLRKWQKQVISHNVAGNDWPTVGKGIEFNTALILGDGVLRDGLPQFSATAELPILAFVDISPFGAGLSVIGHSSSIAPQKQVLLTHAFHSAIVTLLLQPKQKIANTHIFTVWDDQLVATWNQSPLTAVDSTVHDLFRETLRSAPDAPSIASWDGNLTYGELDNLSSLLARKLQAEAHIGPESVVALRFFKSTWAVVSMLAVLKAGGVFVSLDPNHPPQRQSQIISSSGARLVLTGEDLIDSSPSSHLKSVVVSAETLSQEDSLSPSHQSQPAQPTNAAYIVYTSGSTGTPKGIVVSHSALSTSVLEQAKSMDITPSSRVLQYAAYTFDVSVGDIFTTLVAGACLCIPDESTRRDDLAKAMTDLGVTHACLTSTVAGTIDPQRAPTLRVLTFGGEALSKHAISQWSKSNVTLHNIYGPAECTVWCFVQRNLEDGQSGAKIGFGLQSKGWIVHPEDSDKLMPVGAIGELLVEGPLLAKGYLDDKAKTDASFIVDPAWRAIFGPEEGCKLYKTGDLVRYDVNDGGFVFVGRKDTQVKLRGQRIELGEIEHHLGASVGISEVVVDLVKPSGVSDPTLAAFITVGQGGLDVDLGHNTDIPDEVRERVVSIAQTAKDGLAKHLPVYMHPSLFIPLQKIPLSVSGKTDRKRLRAMCADLPWADLKGLSSFTATAANGSPSSAGTEKTAAEAELAENWSQLLGLPASDIKTSDNFIALGGDSLKAIQLVAALRGQGKSLGVASLLRSPQLSDMVGQIVLGESDASGKGSKATGAELSNLLKGELLEEACTQCGVQPGAVADIYPCTPLQAEMMESSLRGETTQFAHELIKLWPSVDVERFKAVWADLVQLNPILRTRFIRDHKTGFLRQVVLNEDLLWESPKNFATHMETHFSEPLKLGARLGRWAMYRDPDTDEQMVAIDLHHSLFDGITLVHVFTQLAMAYYGAPPPETLPEFGTFLGRLEDKRVSEGEEEERFWRRHLSGLDQAAVFPRVPDDYQPHASGSAMRFFETGSLDLGNLTLSTLVRGAWSLLLSRKTSCEDVVFGAFLAGRNVDVPGIESLVAPTFVHVPILARISPTTQTTRQFLDKLQADAISMIPFEHTGMLRIGQILSKSPNPRSLLVVQPMPGGGVTPPNMPGESGPFPGEICAGPRVEAAAMGAFNWYPLLVECTLLGAAIVARVSFDESVISAVEVDAMLVELESIIKEMGSRLDAPLVK</sequence>
<dbReference type="Pfam" id="PF00550">
    <property type="entry name" value="PP-binding"/>
    <property type="match status" value="1"/>
</dbReference>
<name>A0AAN6YMN5_9PEZI</name>
<dbReference type="InterPro" id="IPR036736">
    <property type="entry name" value="ACP-like_sf"/>
</dbReference>
<dbReference type="Gene3D" id="3.40.50.980">
    <property type="match status" value="2"/>
</dbReference>
<dbReference type="EMBL" id="MU865504">
    <property type="protein sequence ID" value="KAK4221924.1"/>
    <property type="molecule type" value="Genomic_DNA"/>
</dbReference>
<dbReference type="InterPro" id="IPR045851">
    <property type="entry name" value="AMP-bd_C_sf"/>
</dbReference>
<evidence type="ECO:0000256" key="3">
    <source>
        <dbReference type="ARBA" id="ARBA00022598"/>
    </source>
</evidence>
<dbReference type="Gene3D" id="3.30.559.10">
    <property type="entry name" value="Chloramphenicol acetyltransferase-like domain"/>
    <property type="match status" value="1"/>
</dbReference>
<comment type="caution">
    <text evidence="6">The sequence shown here is derived from an EMBL/GenBank/DDBJ whole genome shotgun (WGS) entry which is preliminary data.</text>
</comment>
<protein>
    <recommendedName>
        <fullName evidence="5">Carrier domain-containing protein</fullName>
    </recommendedName>
</protein>
<dbReference type="InterPro" id="IPR009081">
    <property type="entry name" value="PP-bd_ACP"/>
</dbReference>
<dbReference type="NCBIfam" id="TIGR01733">
    <property type="entry name" value="AA-adenyl-dom"/>
    <property type="match status" value="1"/>
</dbReference>
<keyword evidence="3" id="KW-0436">Ligase</keyword>
<dbReference type="InterPro" id="IPR020845">
    <property type="entry name" value="AMP-binding_CS"/>
</dbReference>
<evidence type="ECO:0000259" key="5">
    <source>
        <dbReference type="PROSITE" id="PS50075"/>
    </source>
</evidence>
<dbReference type="InterPro" id="IPR023213">
    <property type="entry name" value="CAT-like_dom_sf"/>
</dbReference>
<dbReference type="SUPFAM" id="SSF52777">
    <property type="entry name" value="CoA-dependent acyltransferases"/>
    <property type="match status" value="2"/>
</dbReference>
<dbReference type="GO" id="GO:0044550">
    <property type="term" value="P:secondary metabolite biosynthetic process"/>
    <property type="evidence" value="ECO:0007669"/>
    <property type="project" value="TreeGrafter"/>
</dbReference>
<keyword evidence="1" id="KW-0596">Phosphopantetheine</keyword>
<dbReference type="InterPro" id="IPR010071">
    <property type="entry name" value="AA_adenyl_dom"/>
</dbReference>
<dbReference type="Gene3D" id="3.30.559.30">
    <property type="entry name" value="Nonribosomal peptide synthetase, condensation domain"/>
    <property type="match status" value="1"/>
</dbReference>
<dbReference type="CDD" id="cd19545">
    <property type="entry name" value="FUM14_C_NRPS-like"/>
    <property type="match status" value="1"/>
</dbReference>
<reference evidence="6" key="2">
    <citation type="submission" date="2023-05" db="EMBL/GenBank/DDBJ databases">
        <authorList>
            <consortium name="Lawrence Berkeley National Laboratory"/>
            <person name="Steindorff A."/>
            <person name="Hensen N."/>
            <person name="Bonometti L."/>
            <person name="Westerberg I."/>
            <person name="Brannstrom I.O."/>
            <person name="Guillou S."/>
            <person name="Cros-Aarteil S."/>
            <person name="Calhoun S."/>
            <person name="Haridas S."/>
            <person name="Kuo A."/>
            <person name="Mondo S."/>
            <person name="Pangilinan J."/>
            <person name="Riley R."/>
            <person name="Labutti K."/>
            <person name="Andreopoulos B."/>
            <person name="Lipzen A."/>
            <person name="Chen C."/>
            <person name="Yanf M."/>
            <person name="Daum C."/>
            <person name="Ng V."/>
            <person name="Clum A."/>
            <person name="Ohm R."/>
            <person name="Martin F."/>
            <person name="Silar P."/>
            <person name="Natvig D."/>
            <person name="Lalanne C."/>
            <person name="Gautier V."/>
            <person name="Ament-Velasquez S.L."/>
            <person name="Kruys A."/>
            <person name="Hutchinson M.I."/>
            <person name="Powell A.J."/>
            <person name="Barry K."/>
            <person name="Miller A.N."/>
            <person name="Grigoriev I.V."/>
            <person name="Debuchy R."/>
            <person name="Gladieux P."/>
            <person name="Thoren M.H."/>
            <person name="Johannesson H."/>
        </authorList>
    </citation>
    <scope>NUCLEOTIDE SEQUENCE</scope>
    <source>
        <strain evidence="6">CBS 990.96</strain>
    </source>
</reference>
<keyword evidence="7" id="KW-1185">Reference proteome</keyword>
<comment type="similarity">
    <text evidence="4">Belongs to the NRP synthetase family.</text>
</comment>
<dbReference type="Proteomes" id="UP001301958">
    <property type="component" value="Unassembled WGS sequence"/>
</dbReference>
<dbReference type="PROSITE" id="PS00455">
    <property type="entry name" value="AMP_BINDING"/>
    <property type="match status" value="1"/>
</dbReference>
<dbReference type="SUPFAM" id="SSF56801">
    <property type="entry name" value="Acetyl-CoA synthetase-like"/>
    <property type="match status" value="1"/>
</dbReference>
<accession>A0AAN6YMN5</accession>
<dbReference type="PROSITE" id="PS50075">
    <property type="entry name" value="CARRIER"/>
    <property type="match status" value="1"/>
</dbReference>
<dbReference type="Gene3D" id="1.10.1200.10">
    <property type="entry name" value="ACP-like"/>
    <property type="match status" value="1"/>
</dbReference>
<dbReference type="PANTHER" id="PTHR45527">
    <property type="entry name" value="NONRIBOSOMAL PEPTIDE SYNTHETASE"/>
    <property type="match status" value="1"/>
</dbReference>
<dbReference type="GO" id="GO:0016874">
    <property type="term" value="F:ligase activity"/>
    <property type="evidence" value="ECO:0007669"/>
    <property type="project" value="UniProtKB-KW"/>
</dbReference>
<dbReference type="FunFam" id="3.30.300.30:FF:000015">
    <property type="entry name" value="Nonribosomal peptide synthase SidD"/>
    <property type="match status" value="1"/>
</dbReference>
<dbReference type="FunFam" id="3.40.50.980:FF:000001">
    <property type="entry name" value="Non-ribosomal peptide synthetase"/>
    <property type="match status" value="1"/>
</dbReference>
<dbReference type="GO" id="GO:0005737">
    <property type="term" value="C:cytoplasm"/>
    <property type="evidence" value="ECO:0007669"/>
    <property type="project" value="TreeGrafter"/>
</dbReference>
<evidence type="ECO:0000256" key="4">
    <source>
        <dbReference type="ARBA" id="ARBA00029454"/>
    </source>
</evidence>
<evidence type="ECO:0000256" key="1">
    <source>
        <dbReference type="ARBA" id="ARBA00022450"/>
    </source>
</evidence>
<dbReference type="Pfam" id="PF00668">
    <property type="entry name" value="Condensation"/>
    <property type="match status" value="1"/>
</dbReference>
<reference evidence="6" key="1">
    <citation type="journal article" date="2023" name="Mol. Phylogenet. Evol.">
        <title>Genome-scale phylogeny and comparative genomics of the fungal order Sordariales.</title>
        <authorList>
            <person name="Hensen N."/>
            <person name="Bonometti L."/>
            <person name="Westerberg I."/>
            <person name="Brannstrom I.O."/>
            <person name="Guillou S."/>
            <person name="Cros-Aarteil S."/>
            <person name="Calhoun S."/>
            <person name="Haridas S."/>
            <person name="Kuo A."/>
            <person name="Mondo S."/>
            <person name="Pangilinan J."/>
            <person name="Riley R."/>
            <person name="LaButti K."/>
            <person name="Andreopoulos B."/>
            <person name="Lipzen A."/>
            <person name="Chen C."/>
            <person name="Yan M."/>
            <person name="Daum C."/>
            <person name="Ng V."/>
            <person name="Clum A."/>
            <person name="Steindorff A."/>
            <person name="Ohm R.A."/>
            <person name="Martin F."/>
            <person name="Silar P."/>
            <person name="Natvig D.O."/>
            <person name="Lalanne C."/>
            <person name="Gautier V."/>
            <person name="Ament-Velasquez S.L."/>
            <person name="Kruys A."/>
            <person name="Hutchinson M.I."/>
            <person name="Powell A.J."/>
            <person name="Barry K."/>
            <person name="Miller A.N."/>
            <person name="Grigoriev I.V."/>
            <person name="Debuchy R."/>
            <person name="Gladieux P."/>
            <person name="Hiltunen Thoren M."/>
            <person name="Johannesson H."/>
        </authorList>
    </citation>
    <scope>NUCLEOTIDE SEQUENCE</scope>
    <source>
        <strain evidence="6">CBS 990.96</strain>
    </source>
</reference>
<keyword evidence="2" id="KW-0597">Phosphoprotein</keyword>
<dbReference type="InterPro" id="IPR000873">
    <property type="entry name" value="AMP-dep_synth/lig_dom"/>
</dbReference>
<gene>
    <name evidence="6" type="ORF">QBC38DRAFT_549646</name>
</gene>
<evidence type="ECO:0000256" key="2">
    <source>
        <dbReference type="ARBA" id="ARBA00022553"/>
    </source>
</evidence>
<evidence type="ECO:0000313" key="6">
    <source>
        <dbReference type="EMBL" id="KAK4221924.1"/>
    </source>
</evidence>
<dbReference type="Gene3D" id="3.30.300.30">
    <property type="match status" value="1"/>
</dbReference>
<dbReference type="SUPFAM" id="SSF47336">
    <property type="entry name" value="ACP-like"/>
    <property type="match status" value="1"/>
</dbReference>
<organism evidence="6 7">
    <name type="scientific">Podospora fimiseda</name>
    <dbReference type="NCBI Taxonomy" id="252190"/>
    <lineage>
        <taxon>Eukaryota</taxon>
        <taxon>Fungi</taxon>
        <taxon>Dikarya</taxon>
        <taxon>Ascomycota</taxon>
        <taxon>Pezizomycotina</taxon>
        <taxon>Sordariomycetes</taxon>
        <taxon>Sordariomycetidae</taxon>
        <taxon>Sordariales</taxon>
        <taxon>Podosporaceae</taxon>
        <taxon>Podospora</taxon>
    </lineage>
</organism>
<dbReference type="Pfam" id="PF00501">
    <property type="entry name" value="AMP-binding"/>
    <property type="match status" value="1"/>
</dbReference>
<dbReference type="InterPro" id="IPR006162">
    <property type="entry name" value="Ppantetheine_attach_site"/>
</dbReference>
<evidence type="ECO:0000313" key="7">
    <source>
        <dbReference type="Proteomes" id="UP001301958"/>
    </source>
</evidence>
<feature type="domain" description="Carrier" evidence="5">
    <location>
        <begin position="789"/>
        <end position="865"/>
    </location>
</feature>
<dbReference type="Gene3D" id="2.30.38.10">
    <property type="entry name" value="Luciferase, Domain 3"/>
    <property type="match status" value="1"/>
</dbReference>
<dbReference type="GO" id="GO:0031177">
    <property type="term" value="F:phosphopantetheine binding"/>
    <property type="evidence" value="ECO:0007669"/>
    <property type="project" value="TreeGrafter"/>
</dbReference>
<proteinExistence type="inferred from homology"/>